<evidence type="ECO:0000259" key="3">
    <source>
        <dbReference type="Pfam" id="PF00149"/>
    </source>
</evidence>
<dbReference type="Proteomes" id="UP000095255">
    <property type="component" value="Unassembled WGS sequence"/>
</dbReference>
<evidence type="ECO:0000313" key="4">
    <source>
        <dbReference type="EMBL" id="OEH86908.1"/>
    </source>
</evidence>
<dbReference type="PANTHER" id="PTHR31302:SF31">
    <property type="entry name" value="PHOSPHODIESTERASE YAEI"/>
    <property type="match status" value="1"/>
</dbReference>
<sequence length="267" mass="31161">MILLSILILGFLGMCYTYWNTFRPILREVQVDLSRGKYDIDGLRVLHLSDMHMERISVTPEKMFEHIATTKPDMIVLTGDYLDQAENLPKWKLYMEQLANLKPRYGMFAVLGNHDYRIQDKVQELIEIMESFDCKVLFNESVQIQHNQQTINIIGIDDYHTRRSNIQQSFKNVKEGATIVITHDPNIILHMDKEYRIDYLMAGHLHGGQFNIPYAFMIYPMGALPRNKMYKGLLDYKGTRLYISEGLGQSALNVRFNSRPEITLHKL</sequence>
<reference evidence="4 5" key="1">
    <citation type="submission" date="2016-09" db="EMBL/GenBank/DDBJ databases">
        <title>Desulfuribacillus arsenicus sp. nov., an obligately anaerobic, dissimilatory arsenic- and antimonate-reducing bacterium isolated from anoxic sediments.</title>
        <authorList>
            <person name="Abin C.A."/>
            <person name="Hollibaugh J.T."/>
        </authorList>
    </citation>
    <scope>NUCLEOTIDE SEQUENCE [LARGE SCALE GENOMIC DNA]</scope>
    <source>
        <strain evidence="4 5">MLFW-2</strain>
    </source>
</reference>
<protein>
    <recommendedName>
        <fullName evidence="3">Calcineurin-like phosphoesterase domain-containing protein</fullName>
    </recommendedName>
</protein>
<evidence type="ECO:0000256" key="1">
    <source>
        <dbReference type="ARBA" id="ARBA00022723"/>
    </source>
</evidence>
<accession>A0A1E5LA09</accession>
<keyword evidence="2" id="KW-0378">Hydrolase</keyword>
<dbReference type="AlphaFoldDB" id="A0A1E5LA09"/>
<name>A0A1E5LA09_9FIRM</name>
<gene>
    <name evidence="4" type="ORF">BHU72_01205</name>
</gene>
<dbReference type="InterPro" id="IPR029052">
    <property type="entry name" value="Metallo-depent_PP-like"/>
</dbReference>
<dbReference type="EMBL" id="MJAT01000001">
    <property type="protein sequence ID" value="OEH86908.1"/>
    <property type="molecule type" value="Genomic_DNA"/>
</dbReference>
<dbReference type="InterPro" id="IPR004843">
    <property type="entry name" value="Calcineurin-like_PHP"/>
</dbReference>
<dbReference type="GO" id="GO:0046872">
    <property type="term" value="F:metal ion binding"/>
    <property type="evidence" value="ECO:0007669"/>
    <property type="project" value="UniProtKB-KW"/>
</dbReference>
<dbReference type="InterPro" id="IPR051158">
    <property type="entry name" value="Metallophosphoesterase_sf"/>
</dbReference>
<comment type="caution">
    <text evidence="4">The sequence shown here is derived from an EMBL/GenBank/DDBJ whole genome shotgun (WGS) entry which is preliminary data.</text>
</comment>
<dbReference type="OrthoDB" id="9780884at2"/>
<organism evidence="4 5">
    <name type="scientific">Desulfuribacillus stibiiarsenatis</name>
    <dbReference type="NCBI Taxonomy" id="1390249"/>
    <lineage>
        <taxon>Bacteria</taxon>
        <taxon>Bacillati</taxon>
        <taxon>Bacillota</taxon>
        <taxon>Desulfuribacillia</taxon>
        <taxon>Desulfuribacillales</taxon>
        <taxon>Desulfuribacillaceae</taxon>
        <taxon>Desulfuribacillus</taxon>
    </lineage>
</organism>
<feature type="domain" description="Calcineurin-like phosphoesterase" evidence="3">
    <location>
        <begin position="43"/>
        <end position="207"/>
    </location>
</feature>
<dbReference type="SUPFAM" id="SSF56300">
    <property type="entry name" value="Metallo-dependent phosphatases"/>
    <property type="match status" value="1"/>
</dbReference>
<dbReference type="STRING" id="1390249.BHU72_01205"/>
<dbReference type="GO" id="GO:0008758">
    <property type="term" value="F:UDP-2,3-diacylglucosamine hydrolase activity"/>
    <property type="evidence" value="ECO:0007669"/>
    <property type="project" value="TreeGrafter"/>
</dbReference>
<keyword evidence="1" id="KW-0479">Metal-binding</keyword>
<evidence type="ECO:0000313" key="5">
    <source>
        <dbReference type="Proteomes" id="UP000095255"/>
    </source>
</evidence>
<dbReference type="Gene3D" id="3.60.21.10">
    <property type="match status" value="1"/>
</dbReference>
<dbReference type="PANTHER" id="PTHR31302">
    <property type="entry name" value="TRANSMEMBRANE PROTEIN WITH METALLOPHOSPHOESTERASE DOMAIN-RELATED"/>
    <property type="match status" value="1"/>
</dbReference>
<dbReference type="RefSeq" id="WP_069700786.1">
    <property type="nucleotide sequence ID" value="NZ_MJAT01000001.1"/>
</dbReference>
<dbReference type="Pfam" id="PF00149">
    <property type="entry name" value="Metallophos"/>
    <property type="match status" value="1"/>
</dbReference>
<dbReference type="GO" id="GO:0016020">
    <property type="term" value="C:membrane"/>
    <property type="evidence" value="ECO:0007669"/>
    <property type="project" value="GOC"/>
</dbReference>
<proteinExistence type="predicted"/>
<dbReference type="GO" id="GO:0009245">
    <property type="term" value="P:lipid A biosynthetic process"/>
    <property type="evidence" value="ECO:0007669"/>
    <property type="project" value="TreeGrafter"/>
</dbReference>
<evidence type="ECO:0000256" key="2">
    <source>
        <dbReference type="ARBA" id="ARBA00022801"/>
    </source>
</evidence>
<keyword evidence="5" id="KW-1185">Reference proteome</keyword>